<gene>
    <name evidence="2" type="ORF">GCM10010365_41860</name>
</gene>
<evidence type="ECO:0000256" key="1">
    <source>
        <dbReference type="SAM" id="MobiDB-lite"/>
    </source>
</evidence>
<dbReference type="EMBL" id="BMVW01000008">
    <property type="protein sequence ID" value="GGZ17596.1"/>
    <property type="molecule type" value="Genomic_DNA"/>
</dbReference>
<evidence type="ECO:0000313" key="2">
    <source>
        <dbReference type="EMBL" id="GGZ17596.1"/>
    </source>
</evidence>
<comment type="caution">
    <text evidence="2">The sequence shown here is derived from an EMBL/GenBank/DDBJ whole genome shotgun (WGS) entry which is preliminary data.</text>
</comment>
<reference evidence="2" key="2">
    <citation type="submission" date="2020-09" db="EMBL/GenBank/DDBJ databases">
        <authorList>
            <person name="Sun Q."/>
            <person name="Ohkuma M."/>
        </authorList>
    </citation>
    <scope>NUCLEOTIDE SEQUENCE</scope>
    <source>
        <strain evidence="2">JCM 4815</strain>
    </source>
</reference>
<dbReference type="Proteomes" id="UP000622166">
    <property type="component" value="Unassembled WGS sequence"/>
</dbReference>
<organism evidence="2 3">
    <name type="scientific">Streptomyces poonensis</name>
    <dbReference type="NCBI Taxonomy" id="68255"/>
    <lineage>
        <taxon>Bacteria</taxon>
        <taxon>Bacillati</taxon>
        <taxon>Actinomycetota</taxon>
        <taxon>Actinomycetes</taxon>
        <taxon>Kitasatosporales</taxon>
        <taxon>Streptomycetaceae</taxon>
        <taxon>Streptomyces</taxon>
    </lineage>
</organism>
<accession>A0A918PQI4</accession>
<protein>
    <submittedName>
        <fullName evidence="2">Uncharacterized protein</fullName>
    </submittedName>
</protein>
<keyword evidence="3" id="KW-1185">Reference proteome</keyword>
<feature type="compositionally biased region" description="Basic residues" evidence="1">
    <location>
        <begin position="42"/>
        <end position="51"/>
    </location>
</feature>
<reference evidence="2" key="1">
    <citation type="journal article" date="2014" name="Int. J. Syst. Evol. Microbiol.">
        <title>Complete genome sequence of Corynebacterium casei LMG S-19264T (=DSM 44701T), isolated from a smear-ripened cheese.</title>
        <authorList>
            <consortium name="US DOE Joint Genome Institute (JGI-PGF)"/>
            <person name="Walter F."/>
            <person name="Albersmeier A."/>
            <person name="Kalinowski J."/>
            <person name="Ruckert C."/>
        </authorList>
    </citation>
    <scope>NUCLEOTIDE SEQUENCE</scope>
    <source>
        <strain evidence="2">JCM 4815</strain>
    </source>
</reference>
<dbReference type="AlphaFoldDB" id="A0A918PQI4"/>
<feature type="region of interest" description="Disordered" evidence="1">
    <location>
        <begin position="31"/>
        <end position="64"/>
    </location>
</feature>
<sequence>MGLWRMPARILPCAWSADGRRWQAAERACETVPDEPDGNTRIRTRTGPHHCAHSDGGPSEQSAVTARSALTELSDAMGVGQCVAASRRR</sequence>
<evidence type="ECO:0000313" key="3">
    <source>
        <dbReference type="Proteomes" id="UP000622166"/>
    </source>
</evidence>
<name>A0A918PQI4_9ACTN</name>
<proteinExistence type="predicted"/>